<evidence type="ECO:0000313" key="4">
    <source>
        <dbReference type="Proteomes" id="UP000007110"/>
    </source>
</evidence>
<name>A0A7M7HMU5_STRPU</name>
<feature type="region of interest" description="Disordered" evidence="1">
    <location>
        <begin position="318"/>
        <end position="340"/>
    </location>
</feature>
<feature type="region of interest" description="Disordered" evidence="1">
    <location>
        <begin position="201"/>
        <end position="225"/>
    </location>
</feature>
<protein>
    <recommendedName>
        <fullName evidence="2">Myb/SANT-like DNA-binding domain-containing protein</fullName>
    </recommendedName>
</protein>
<dbReference type="KEGG" id="spu:105440145"/>
<evidence type="ECO:0000259" key="2">
    <source>
        <dbReference type="Pfam" id="PF13873"/>
    </source>
</evidence>
<dbReference type="InParanoid" id="A0A7M7HMU5"/>
<feature type="domain" description="Myb/SANT-like DNA-binding" evidence="2">
    <location>
        <begin position="15"/>
        <end position="93"/>
    </location>
</feature>
<dbReference type="OrthoDB" id="6499071at2759"/>
<dbReference type="EnsemblMetazoa" id="XM_011669955">
    <property type="protein sequence ID" value="XP_011668257"/>
    <property type="gene ID" value="LOC105440145"/>
</dbReference>
<feature type="region of interest" description="Disordered" evidence="1">
    <location>
        <begin position="262"/>
        <end position="301"/>
    </location>
</feature>
<reference evidence="4" key="1">
    <citation type="submission" date="2015-02" db="EMBL/GenBank/DDBJ databases">
        <title>Genome sequencing for Strongylocentrotus purpuratus.</title>
        <authorList>
            <person name="Murali S."/>
            <person name="Liu Y."/>
            <person name="Vee V."/>
            <person name="English A."/>
            <person name="Wang M."/>
            <person name="Skinner E."/>
            <person name="Han Y."/>
            <person name="Muzny D.M."/>
            <person name="Worley K.C."/>
            <person name="Gibbs R.A."/>
        </authorList>
    </citation>
    <scope>NUCLEOTIDE SEQUENCE</scope>
</reference>
<accession>A0A7M7HMU5</accession>
<proteinExistence type="predicted"/>
<dbReference type="OMA" id="EVKRKWH"/>
<evidence type="ECO:0000313" key="3">
    <source>
        <dbReference type="EnsemblMetazoa" id="XP_011668257"/>
    </source>
</evidence>
<organism evidence="3 4">
    <name type="scientific">Strongylocentrotus purpuratus</name>
    <name type="common">Purple sea urchin</name>
    <dbReference type="NCBI Taxonomy" id="7668"/>
    <lineage>
        <taxon>Eukaryota</taxon>
        <taxon>Metazoa</taxon>
        <taxon>Echinodermata</taxon>
        <taxon>Eleutherozoa</taxon>
        <taxon>Echinozoa</taxon>
        <taxon>Echinoidea</taxon>
        <taxon>Euechinoidea</taxon>
        <taxon>Echinacea</taxon>
        <taxon>Camarodonta</taxon>
        <taxon>Echinidea</taxon>
        <taxon>Strongylocentrotidae</taxon>
        <taxon>Strongylocentrotus</taxon>
    </lineage>
</organism>
<dbReference type="GO" id="GO:0005634">
    <property type="term" value="C:nucleus"/>
    <property type="evidence" value="ECO:0000318"/>
    <property type="project" value="GO_Central"/>
</dbReference>
<sequence>MLPSQVFVSTCKRKRGPNWSEKEKVVLVDEYRRHRHVLRPKGSATSSVVEREKAWEEICAALKIVSGPYVKRDVVDVRKKWDNLCFWAKKCIAEWKDKHHTEDGIQAALTGDHSPPTLALKILAIYQEEWVDLFPNAQVVDGGEVFFVFNNDNHNTPQVTQANSVYTADNGDGSKAKTGEDEDIFEVEDGEEEINEMKSECSPAVHEDTDGGWQPDTVPGEEQSYQDFSVDTLNKQQKRPPPNHVINSLPHHFIQRRYFNQASSPPLDDTSSLPQPASSLSPIVTSAPHTTSPIASHHHHYMPYHPHTSIPSSFVPNQQLHTKQTTTSIPRASSPSSKRMRYSQLAAEDGHHSDIDDEKDIEQLSKELLILRKGKLVLEKQKLEIEKEKLVIERDILDMQRERQWLELEKDRMANGQIN</sequence>
<evidence type="ECO:0000256" key="1">
    <source>
        <dbReference type="SAM" id="MobiDB-lite"/>
    </source>
</evidence>
<dbReference type="InterPro" id="IPR028002">
    <property type="entry name" value="Myb_DNA-bind_5"/>
</dbReference>
<dbReference type="AlphaFoldDB" id="A0A7M7HMU5"/>
<dbReference type="PANTHER" id="PTHR23098">
    <property type="entry name" value="AGAP001331-PA-RELATED"/>
    <property type="match status" value="1"/>
</dbReference>
<keyword evidence="4" id="KW-1185">Reference proteome</keyword>
<dbReference type="Pfam" id="PF13873">
    <property type="entry name" value="Myb_DNA-bind_5"/>
    <property type="match status" value="1"/>
</dbReference>
<dbReference type="GeneID" id="105440145"/>
<reference evidence="3" key="2">
    <citation type="submission" date="2021-01" db="UniProtKB">
        <authorList>
            <consortium name="EnsemblMetazoa"/>
        </authorList>
    </citation>
    <scope>IDENTIFICATION</scope>
</reference>
<dbReference type="RefSeq" id="XP_011668257.2">
    <property type="nucleotide sequence ID" value="XM_011669955.2"/>
</dbReference>
<feature type="compositionally biased region" description="Polar residues" evidence="1">
    <location>
        <begin position="318"/>
        <end position="337"/>
    </location>
</feature>
<feature type="compositionally biased region" description="Polar residues" evidence="1">
    <location>
        <begin position="283"/>
        <end position="294"/>
    </location>
</feature>
<dbReference type="Proteomes" id="UP000007110">
    <property type="component" value="Unassembled WGS sequence"/>
</dbReference>
<dbReference type="PANTHER" id="PTHR23098:SF16">
    <property type="entry name" value="REGULATORY PROTEIN ZESTE"/>
    <property type="match status" value="1"/>
</dbReference>
<feature type="compositionally biased region" description="Low complexity" evidence="1">
    <location>
        <begin position="263"/>
        <end position="282"/>
    </location>
</feature>